<evidence type="ECO:0000259" key="4">
    <source>
        <dbReference type="Pfam" id="PF20416"/>
    </source>
</evidence>
<evidence type="ECO:0000313" key="7">
    <source>
        <dbReference type="Proteomes" id="UP000467841"/>
    </source>
</evidence>
<evidence type="ECO:0000256" key="1">
    <source>
        <dbReference type="PROSITE-ProRule" id="PRU00103"/>
    </source>
</evidence>
<dbReference type="GO" id="GO:0032040">
    <property type="term" value="C:small-subunit processome"/>
    <property type="evidence" value="ECO:0007669"/>
    <property type="project" value="TreeGrafter"/>
</dbReference>
<dbReference type="OrthoDB" id="360653at2759"/>
<feature type="region of interest" description="Disordered" evidence="2">
    <location>
        <begin position="2566"/>
        <end position="2599"/>
    </location>
</feature>
<gene>
    <name evidence="6" type="ORF">MERR_LOCUS2429</name>
</gene>
<evidence type="ECO:0000259" key="3">
    <source>
        <dbReference type="Pfam" id="PF07539"/>
    </source>
</evidence>
<dbReference type="InterPro" id="IPR011989">
    <property type="entry name" value="ARM-like"/>
</dbReference>
<organism evidence="6 7">
    <name type="scientific">Microthlaspi erraticum</name>
    <dbReference type="NCBI Taxonomy" id="1685480"/>
    <lineage>
        <taxon>Eukaryota</taxon>
        <taxon>Viridiplantae</taxon>
        <taxon>Streptophyta</taxon>
        <taxon>Embryophyta</taxon>
        <taxon>Tracheophyta</taxon>
        <taxon>Spermatophyta</taxon>
        <taxon>Magnoliopsida</taxon>
        <taxon>eudicotyledons</taxon>
        <taxon>Gunneridae</taxon>
        <taxon>Pentapetalae</taxon>
        <taxon>rosids</taxon>
        <taxon>malvids</taxon>
        <taxon>Brassicales</taxon>
        <taxon>Brassicaceae</taxon>
        <taxon>Coluteocarpeae</taxon>
        <taxon>Microthlaspi</taxon>
    </lineage>
</organism>
<evidence type="ECO:0000259" key="5">
    <source>
        <dbReference type="Pfam" id="PF23099"/>
    </source>
</evidence>
<name>A0A6D2HNT6_9BRAS</name>
<proteinExistence type="predicted"/>
<dbReference type="PANTHER" id="PTHR17695">
    <property type="entry name" value="SMALL SUBUNIT PROCESSOME COMPONENT 20 HOMOLOG"/>
    <property type="match status" value="1"/>
</dbReference>
<feature type="domain" description="U3 small nucleolar RNA-associated protein 20 N-terminal" evidence="3">
    <location>
        <begin position="866"/>
        <end position="1442"/>
    </location>
</feature>
<feature type="compositionally biased region" description="Basic residues" evidence="2">
    <location>
        <begin position="2570"/>
        <end position="2599"/>
    </location>
</feature>
<dbReference type="Gene3D" id="1.25.10.10">
    <property type="entry name" value="Leucine-rich Repeat Variant"/>
    <property type="match status" value="2"/>
</dbReference>
<dbReference type="InterPro" id="IPR011430">
    <property type="entry name" value="UTP20_N"/>
</dbReference>
<dbReference type="InterPro" id="IPR052575">
    <property type="entry name" value="SSU_processome_comp_20"/>
</dbReference>
<reference evidence="6" key="1">
    <citation type="submission" date="2020-01" db="EMBL/GenBank/DDBJ databases">
        <authorList>
            <person name="Mishra B."/>
        </authorList>
    </citation>
    <scope>NUCLEOTIDE SEQUENCE [LARGE SCALE GENOMIC DNA]</scope>
</reference>
<dbReference type="PROSITE" id="PS50077">
    <property type="entry name" value="HEAT_REPEAT"/>
    <property type="match status" value="1"/>
</dbReference>
<dbReference type="PANTHER" id="PTHR17695:SF11">
    <property type="entry name" value="SMALL SUBUNIT PROCESSOME COMPONENT 20 HOMOLOG"/>
    <property type="match status" value="1"/>
</dbReference>
<accession>A0A6D2HNT6</accession>
<dbReference type="InterPro" id="IPR021133">
    <property type="entry name" value="HEAT_type_2"/>
</dbReference>
<dbReference type="Pfam" id="PF23099">
    <property type="entry name" value="UTP20_C"/>
    <property type="match status" value="1"/>
</dbReference>
<feature type="domain" description="U3 small nucleolar RNA-associated protein 20 C-terminal" evidence="5">
    <location>
        <begin position="2470"/>
        <end position="2588"/>
    </location>
</feature>
<sequence>MATPADARAVKSLNDSGGHKKFKFKTISQKINDIDVFRSLDKVKAEPSEGSSFFRDCLVEWRELNTAQDFILFYEEMLPFVQTLPLVILQKEIIFSKLVSRLQMKARLSLEPILRLIAALSRDLLEDFIPFLPRIVNSLVSLLKTGAQKEPEIIEQIFSSWFDILENLKKYLICDIEAILRDTLELRYHPKDDINELMSKSMSFLLRNAQDEQLEKGIKWILSEAADPPKRDGGVGLLYYVMMRGNSRSFHSKAKRVLKFLLRDSTLSFCDNSPQGPGTVVEVVSSTLERLCEDLEAEELSVMWKCLDQEINESISNKNLVHLSRLLSVLTAAVRIDKGRKVNDYPSLIQLVSLIVSTFVTSPETVVEGDNLSTVLDEVLQLILCTINRVTKMETVVSQWAPIFALKSTSLLIFLRELLQKDVSVVKAFTNNILSAINNMIWEHSEEVIPVLLTLCEKQQTSDDRVTIIDQTFESRYDRIHEFLEENIKKVLQNIENAGLSQIEEAELPAVWGVVKCYPYFKVDSSLLICFKNTLRQHLAVWDVDTLSAPKLMWQCLLGTALRSYHKLPRSINHSDLEEALSFAKDYKSCVQVLSPVADFLDVMHKSSAFPELQANKAEDAFGIFSENLRHPNKDIRLMTLRILCHFETFPSGPSFEEHPPKKKMKTEETKRTLPKGNVLLLLRSVEETPHSVDTGRMLESLISEIQKNLSAGRIHARYLQLVLNGLMGLFHNKYNLGDPASKCLAVLLRNHTGAVWSDFLCNLDQCQLKFEALHNHSENANHSMSERHTDVLGRFNKFLFPPSDSTPTAQVVSLLLQTLQKAPNVAQSRASEILPLLLKFLGYDSENPMRVGLFNAQVCKGEDWKEVLKQWLTLVKLMKNPRSFCFSQFLDDVLQNRFLDDNDADVQTIVLECLLLSNDFLVPHRQHLLNLIKPKELREELTTWSLSEDIEEAHRSDIFSHVIRILMPKVRTLKNLASRKHTSISHRKAVLRFISQLDVNELSLFFALLIKPLNIISEETMHLFWHSGKSSLDYFQKSNFQKHFTVDSISTLSRNQKSGFLHVIQHILEVFDEHRVRPFLHFLMGCVVRLLVNHAPNIDEESNIDSLALRNPAAAPSTPDDKEKVSINHDQAGTALKQFKELRTLCLKIIAHILDKYDDFDLGSEFWDLFFSAVNPLIKNFKKEGSSSEKPSSLFSCFLSMSKSRNLVTLLCREESLVPDIFSILTVTTASEAIKSSALKFIENLLCLDNELDEDDNMIKGFLNPYIEALINSLHTLFIVGIKKRKSVKYHGEREIKILQLLSKHMQDRSRAMKYLDILLSFLDKSVKDSDIRREALLAIQDIIPLLGTESTTKIVDMVSPLLVDAELDTRLCICDLLESVAKIDFSLDDVAKRIRDMNAISAMEVDDIDYDTIVNAYVEINADFFKRSSEQHTMIILSQTSILLQEASAHSGFGKEVKFILTHIGDAISRGGVIMKEWFLLIREMVIKLPDAGNLAEFRPLCSEDENLDFFKSIVHIQAHRRARAITRFTNVVKDRSLPEGVVTKLLVSVFFNIVLDGQDGKDNNVRNACLEALASISAHMSWKSYYALLNRCFREMNKHTRKEKLLLRLICLILDNFHFTEDAYTKEVEECLKKKMEKLMNSDSDSVNVHSSVAVLKVLKLLPKEAMDSNLSSVIHRIAKFLKNRMDSTREEARLALVACLKELGLEYLQVVVNCLRAILKQGSEVHVLGYTVHFILSECLSSSTCGKLDHCVGDLLAVVEKDIFGEVAEQKDEEKFSSKMKETKTRKSLETLKLIAENVTFRSQALKLLFPVTAKLQRHLTPKIKSSLEDMLKQIAAGIEGNPSVKRRDLFVFIYERVDDGINNRSGLGDQVADTISSPPSEKKRKSRDLHETAGLISGAKSTPHLITVFALDLLHNRMKKTKFDKKKTDGELLGMLDPFVKLLTGCLSSKYEDIVSSALRCFISVIRIPLPSLIREADEVKTTLLTIAQTAVNSRSSLVESCLKLLTTLLGNENMTLSSEQLKIVIQFPMFVDLESNPSFPALSLLNAIVKRKLVVPEIYDIAIQVSELMVKGHEEPIRKKCKQILLQFLVHYPLSEKRLEQHVNSLLANLRYEHPTGRKAVLEMLEALILKFSEPNCGKPSVLDRQSRNLFLPLVHSLANDDDKNVRLEVGGVIKILIERTGKDLVGYSLSYCLKWYKQDNLQAAAAQVLGFIIDAMKKTFRKHINNTLQEAKTIMESAVHACSLQLQDAVEEAGVPFWKEAYYSLVMIEKMLKQFPDLNFGKDFEDIWKIVFKFLLHPHAWLRKISCRLLNHYFEALAGRKKAESQRLVAGSLLEKPSSLFMVAVSLCFQLKQQPTTDNVDVDLLTANIVFAVSSLHFLIGQSDQATQNGFWSSLGEDEQVVFLKAFEVLDSGKGRSTFLALTSGNRTENDETGANDVRNVLIGSLIKRMGKVALEMASVQMRVVFNVYKAFASLMDQEECRLYAYKILLPLYKVSEGFAGKIISDELKQLAEEVRDGIRDETLGNQIFVEVYNEIRKHMKTKREKRKREDKLMAVVNPERNAKRKLRLSSKNKANKKRRMTSMKMSRWARS</sequence>
<dbReference type="GO" id="GO:0030686">
    <property type="term" value="C:90S preribosome"/>
    <property type="evidence" value="ECO:0007669"/>
    <property type="project" value="TreeGrafter"/>
</dbReference>
<dbReference type="Proteomes" id="UP000467841">
    <property type="component" value="Unassembled WGS sequence"/>
</dbReference>
<feature type="region of interest" description="Disordered" evidence="2">
    <location>
        <begin position="1873"/>
        <end position="1894"/>
    </location>
</feature>
<dbReference type="EMBL" id="CACVBM020000155">
    <property type="protein sequence ID" value="CAA7015194.1"/>
    <property type="molecule type" value="Genomic_DNA"/>
</dbReference>
<evidence type="ECO:0000256" key="2">
    <source>
        <dbReference type="SAM" id="MobiDB-lite"/>
    </source>
</evidence>
<evidence type="ECO:0000313" key="6">
    <source>
        <dbReference type="EMBL" id="CAA7015194.1"/>
    </source>
</evidence>
<dbReference type="InterPro" id="IPR016024">
    <property type="entry name" value="ARM-type_fold"/>
</dbReference>
<keyword evidence="7" id="KW-1185">Reference proteome</keyword>
<dbReference type="InterPro" id="IPR057525">
    <property type="entry name" value="UTP20_C"/>
</dbReference>
<feature type="repeat" description="HEAT" evidence="1">
    <location>
        <begin position="2157"/>
        <end position="2192"/>
    </location>
</feature>
<dbReference type="Pfam" id="PF20416">
    <property type="entry name" value="UTP20"/>
    <property type="match status" value="1"/>
</dbReference>
<dbReference type="Pfam" id="PF07539">
    <property type="entry name" value="UTP20_N"/>
    <property type="match status" value="1"/>
</dbReference>
<dbReference type="InterPro" id="IPR046523">
    <property type="entry name" value="UTP20_dom"/>
</dbReference>
<dbReference type="SUPFAM" id="SSF48371">
    <property type="entry name" value="ARM repeat"/>
    <property type="match status" value="2"/>
</dbReference>
<feature type="domain" description="U3 small nucleolar RNA-associated protein 20" evidence="4">
    <location>
        <begin position="1645"/>
        <end position="1860"/>
    </location>
</feature>
<comment type="caution">
    <text evidence="6">The sequence shown here is derived from an EMBL/GenBank/DDBJ whole genome shotgun (WGS) entry which is preliminary data.</text>
</comment>
<protein>
    <submittedName>
        <fullName evidence="6">Uncharacterized protein</fullName>
    </submittedName>
</protein>